<feature type="non-terminal residue" evidence="1">
    <location>
        <position position="53"/>
    </location>
</feature>
<keyword evidence="2" id="KW-1185">Reference proteome</keyword>
<dbReference type="AlphaFoldDB" id="A0ABD0JBV6"/>
<dbReference type="Proteomes" id="UP001519460">
    <property type="component" value="Unassembled WGS sequence"/>
</dbReference>
<name>A0ABD0JBV6_9CAEN</name>
<evidence type="ECO:0000313" key="1">
    <source>
        <dbReference type="EMBL" id="KAK7469518.1"/>
    </source>
</evidence>
<gene>
    <name evidence="1" type="ORF">BaRGS_00036464</name>
</gene>
<proteinExistence type="predicted"/>
<organism evidence="1 2">
    <name type="scientific">Batillaria attramentaria</name>
    <dbReference type="NCBI Taxonomy" id="370345"/>
    <lineage>
        <taxon>Eukaryota</taxon>
        <taxon>Metazoa</taxon>
        <taxon>Spiralia</taxon>
        <taxon>Lophotrochozoa</taxon>
        <taxon>Mollusca</taxon>
        <taxon>Gastropoda</taxon>
        <taxon>Caenogastropoda</taxon>
        <taxon>Sorbeoconcha</taxon>
        <taxon>Cerithioidea</taxon>
        <taxon>Batillariidae</taxon>
        <taxon>Batillaria</taxon>
    </lineage>
</organism>
<reference evidence="1 2" key="1">
    <citation type="journal article" date="2023" name="Sci. Data">
        <title>Genome assembly of the Korean intertidal mud-creeper Batillaria attramentaria.</title>
        <authorList>
            <person name="Patra A.K."/>
            <person name="Ho P.T."/>
            <person name="Jun S."/>
            <person name="Lee S.J."/>
            <person name="Kim Y."/>
            <person name="Won Y.J."/>
        </authorList>
    </citation>
    <scope>NUCLEOTIDE SEQUENCE [LARGE SCALE GENOMIC DNA]</scope>
    <source>
        <strain evidence="1">Wonlab-2016</strain>
    </source>
</reference>
<evidence type="ECO:0000313" key="2">
    <source>
        <dbReference type="Proteomes" id="UP001519460"/>
    </source>
</evidence>
<protein>
    <submittedName>
        <fullName evidence="1">Uncharacterized protein</fullName>
    </submittedName>
</protein>
<dbReference type="EMBL" id="JACVVK020000514">
    <property type="protein sequence ID" value="KAK7469518.1"/>
    <property type="molecule type" value="Genomic_DNA"/>
</dbReference>
<comment type="caution">
    <text evidence="1">The sequence shown here is derived from an EMBL/GenBank/DDBJ whole genome shotgun (WGS) entry which is preliminary data.</text>
</comment>
<sequence>MAVRVDDDVVVINKCPPEQDVDQTGYPIDVSLYRNGELTTGFRVNRFSEDKYA</sequence>
<accession>A0ABD0JBV6</accession>